<feature type="transmembrane region" description="Helical" evidence="1">
    <location>
        <begin position="20"/>
        <end position="47"/>
    </location>
</feature>
<dbReference type="Pfam" id="PF01970">
    <property type="entry name" value="TctA"/>
    <property type="match status" value="1"/>
</dbReference>
<feature type="transmembrane region" description="Helical" evidence="1">
    <location>
        <begin position="413"/>
        <end position="431"/>
    </location>
</feature>
<dbReference type="EMBL" id="QVER01000006">
    <property type="protein sequence ID" value="RGB91875.1"/>
    <property type="molecule type" value="Genomic_DNA"/>
</dbReference>
<keyword evidence="1" id="KW-0472">Membrane</keyword>
<accession>A0A3E2U6R1</accession>
<feature type="transmembrane region" description="Helical" evidence="1">
    <location>
        <begin position="198"/>
        <end position="218"/>
    </location>
</feature>
<evidence type="ECO:0000313" key="3">
    <source>
        <dbReference type="EMBL" id="RGB91875.1"/>
    </source>
</evidence>
<evidence type="ECO:0000256" key="1">
    <source>
        <dbReference type="SAM" id="Phobius"/>
    </source>
</evidence>
<feature type="transmembrane region" description="Helical" evidence="1">
    <location>
        <begin position="108"/>
        <end position="129"/>
    </location>
</feature>
<feature type="transmembrane region" description="Helical" evidence="1">
    <location>
        <begin position="477"/>
        <end position="494"/>
    </location>
</feature>
<protein>
    <submittedName>
        <fullName evidence="3">Trap-t family transporter</fullName>
    </submittedName>
</protein>
<dbReference type="PANTHER" id="PTHR35342:SF5">
    <property type="entry name" value="TRICARBOXYLIC TRANSPORT PROTEIN"/>
    <property type="match status" value="1"/>
</dbReference>
<sequence length="508" mass="52998">MLDLLTSGPSVVFAPKMFILIIFAVFLGTLFGALPGVSATMAVTLGIPFTYKMDAVSAIAFLVAIYCASITGGGMTAILFKIPGVPSSAPTTYDGYPMAQRGEAGKALGVQLIASAIGGMFAAVCMLIFSPQLTQAALSFGPSELFAISFMGLSILTSLEEGNVCRTIISGLLGLLLACIGLDPLLGVPRLTFGTRFLTSGIEMIPVMIGFFAVTEVLKQTNKPSKLKAVTGKDGKADMSAKMPTLKEMWSLKGVIARCSILGTVIGILPGAGATIASFLCYSEEQKISKHPEKFGTGCLEGIAAPESGNNAATGGSMVPLLSLGIPGGNAAAIMMSALVLKGVTMGPLLLVNQPQFLSATFASMFVSNIVMVFAAMIIARIFVQVLKIPYSILGPTIIMMATIGAYSTKNTAVDVILMAISGLIGFVFSTCKFNSSAMILGLVLGVICESNLRRAYTIVAGDTLMEATINILTRPVTGIIILICILVLLSPVYKPLLKKHNKEAAAK</sequence>
<feature type="transmembrane region" description="Helical" evidence="1">
    <location>
        <begin position="321"/>
        <end position="341"/>
    </location>
</feature>
<feature type="transmembrane region" description="Helical" evidence="1">
    <location>
        <begin position="391"/>
        <end position="407"/>
    </location>
</feature>
<dbReference type="InterPro" id="IPR002823">
    <property type="entry name" value="DUF112_TM"/>
</dbReference>
<dbReference type="AlphaFoldDB" id="A0A3E2U6R1"/>
<gene>
    <name evidence="3" type="ORF">DWZ46_06680</name>
</gene>
<name>A0A3E2U6R1_9FIRM</name>
<evidence type="ECO:0000313" key="4">
    <source>
        <dbReference type="Proteomes" id="UP000260991"/>
    </source>
</evidence>
<dbReference type="Proteomes" id="UP000260991">
    <property type="component" value="Unassembled WGS sequence"/>
</dbReference>
<dbReference type="PANTHER" id="PTHR35342">
    <property type="entry name" value="TRICARBOXYLIC TRANSPORT PROTEIN"/>
    <property type="match status" value="1"/>
</dbReference>
<reference evidence="3 4" key="1">
    <citation type="submission" date="2018-08" db="EMBL/GenBank/DDBJ databases">
        <title>A genome reference for cultivated species of the human gut microbiota.</title>
        <authorList>
            <person name="Zou Y."/>
            <person name="Xue W."/>
            <person name="Luo G."/>
        </authorList>
    </citation>
    <scope>NUCLEOTIDE SEQUENCE [LARGE SCALE GENOMIC DNA]</scope>
    <source>
        <strain evidence="3 4">AF32-8AC</strain>
    </source>
</reference>
<organism evidence="3 4">
    <name type="scientific">Faecalibacterium prausnitzii</name>
    <dbReference type="NCBI Taxonomy" id="853"/>
    <lineage>
        <taxon>Bacteria</taxon>
        <taxon>Bacillati</taxon>
        <taxon>Bacillota</taxon>
        <taxon>Clostridia</taxon>
        <taxon>Eubacteriales</taxon>
        <taxon>Oscillospiraceae</taxon>
        <taxon>Faecalibacterium</taxon>
    </lineage>
</organism>
<feature type="transmembrane region" description="Helical" evidence="1">
    <location>
        <begin position="361"/>
        <end position="384"/>
    </location>
</feature>
<feature type="domain" description="DUF112" evidence="2">
    <location>
        <begin position="19"/>
        <end position="441"/>
    </location>
</feature>
<evidence type="ECO:0000259" key="2">
    <source>
        <dbReference type="Pfam" id="PF01970"/>
    </source>
</evidence>
<keyword evidence="1" id="KW-1133">Transmembrane helix</keyword>
<feature type="transmembrane region" description="Helical" evidence="1">
    <location>
        <begin position="136"/>
        <end position="156"/>
    </location>
</feature>
<feature type="transmembrane region" description="Helical" evidence="1">
    <location>
        <begin position="59"/>
        <end position="80"/>
    </location>
</feature>
<feature type="transmembrane region" description="Helical" evidence="1">
    <location>
        <begin position="255"/>
        <end position="282"/>
    </location>
</feature>
<comment type="caution">
    <text evidence="3">The sequence shown here is derived from an EMBL/GenBank/DDBJ whole genome shotgun (WGS) entry which is preliminary data.</text>
</comment>
<proteinExistence type="predicted"/>
<dbReference type="RefSeq" id="WP_158402926.1">
    <property type="nucleotide sequence ID" value="NZ_QVER01000006.1"/>
</dbReference>
<feature type="transmembrane region" description="Helical" evidence="1">
    <location>
        <begin position="168"/>
        <end position="186"/>
    </location>
</feature>
<keyword evidence="1" id="KW-0812">Transmembrane</keyword>